<sequence length="163" mass="18279">MAYYTSRSCYYDAYGRVRCRSAWNSWVRWLVFGLIVGGALLLFLLFSCLSARRRRKSGYRPYWGTGWAAQGHGQPTYNPNVQQQQPSSYNMNNNNNNGTAQPYYANTDPTQQSYYGNQNQPPPYAGDTNGANQSYYRGEGGVSEPAATYQGQYKPPAGPPPGR</sequence>
<dbReference type="Pfam" id="PF12273">
    <property type="entry name" value="RCR"/>
    <property type="match status" value="1"/>
</dbReference>
<gene>
    <name evidence="3" type="ORF">CAC42_6827</name>
</gene>
<feature type="region of interest" description="Disordered" evidence="1">
    <location>
        <begin position="71"/>
        <end position="163"/>
    </location>
</feature>
<dbReference type="AlphaFoldDB" id="A0A2K1QGN3"/>
<feature type="compositionally biased region" description="Polar residues" evidence="1">
    <location>
        <begin position="107"/>
        <end position="119"/>
    </location>
</feature>
<evidence type="ECO:0000256" key="2">
    <source>
        <dbReference type="SAM" id="Phobius"/>
    </source>
</evidence>
<dbReference type="InParanoid" id="A0A2K1QGN3"/>
<keyword evidence="2" id="KW-0472">Membrane</keyword>
<reference evidence="3 4" key="1">
    <citation type="submission" date="2017-06" db="EMBL/GenBank/DDBJ databases">
        <title>Draft genome sequence of a variant of Elsinoe murrayae.</title>
        <authorList>
            <person name="Cheng Q."/>
        </authorList>
    </citation>
    <scope>NUCLEOTIDE SEQUENCE [LARGE SCALE GENOMIC DNA]</scope>
    <source>
        <strain evidence="3 4">CQ-2017a</strain>
    </source>
</reference>
<keyword evidence="4" id="KW-1185">Reference proteome</keyword>
<feature type="transmembrane region" description="Helical" evidence="2">
    <location>
        <begin position="26"/>
        <end position="46"/>
    </location>
</feature>
<feature type="compositionally biased region" description="Polar residues" evidence="1">
    <location>
        <begin position="73"/>
        <end position="89"/>
    </location>
</feature>
<evidence type="ECO:0000256" key="1">
    <source>
        <dbReference type="SAM" id="MobiDB-lite"/>
    </source>
</evidence>
<comment type="caution">
    <text evidence="3">The sequence shown here is derived from an EMBL/GenBank/DDBJ whole genome shotgun (WGS) entry which is preliminary data.</text>
</comment>
<proteinExistence type="predicted"/>
<organism evidence="3 4">
    <name type="scientific">Sphaceloma murrayae</name>
    <dbReference type="NCBI Taxonomy" id="2082308"/>
    <lineage>
        <taxon>Eukaryota</taxon>
        <taxon>Fungi</taxon>
        <taxon>Dikarya</taxon>
        <taxon>Ascomycota</taxon>
        <taxon>Pezizomycotina</taxon>
        <taxon>Dothideomycetes</taxon>
        <taxon>Dothideomycetidae</taxon>
        <taxon>Myriangiales</taxon>
        <taxon>Elsinoaceae</taxon>
        <taxon>Sphaceloma</taxon>
    </lineage>
</organism>
<accession>A0A2K1QGN3</accession>
<dbReference type="GO" id="GO:0016192">
    <property type="term" value="P:vesicle-mediated transport"/>
    <property type="evidence" value="ECO:0007669"/>
    <property type="project" value="TreeGrafter"/>
</dbReference>
<protein>
    <submittedName>
        <fullName evidence="3">Uncharacterized protein</fullName>
    </submittedName>
</protein>
<dbReference type="InterPro" id="IPR020999">
    <property type="entry name" value="Chitin_synth_reg_RCR"/>
</dbReference>
<evidence type="ECO:0000313" key="3">
    <source>
        <dbReference type="EMBL" id="PNS14314.1"/>
    </source>
</evidence>
<name>A0A2K1QGN3_9PEZI</name>
<dbReference type="OrthoDB" id="3556830at2759"/>
<dbReference type="Proteomes" id="UP000243797">
    <property type="component" value="Unassembled WGS sequence"/>
</dbReference>
<evidence type="ECO:0000313" key="4">
    <source>
        <dbReference type="Proteomes" id="UP000243797"/>
    </source>
</evidence>
<dbReference type="EMBL" id="NKHZ01000088">
    <property type="protein sequence ID" value="PNS14314.1"/>
    <property type="molecule type" value="Genomic_DNA"/>
</dbReference>
<dbReference type="PANTHER" id="PTHR28187:SF1">
    <property type="entry name" value="PROTEIN RCR1-RELATED"/>
    <property type="match status" value="1"/>
</dbReference>
<keyword evidence="2" id="KW-0812">Transmembrane</keyword>
<dbReference type="PANTHER" id="PTHR28187">
    <property type="entry name" value="PROTEIN RCR1-RELATED"/>
    <property type="match status" value="1"/>
</dbReference>
<keyword evidence="2" id="KW-1133">Transmembrane helix</keyword>